<dbReference type="KEGG" id="mis:MICPUN_108157"/>
<dbReference type="EMBL" id="CP001325">
    <property type="protein sequence ID" value="ACO62770.1"/>
    <property type="molecule type" value="Genomic_DNA"/>
</dbReference>
<dbReference type="Pfam" id="PF07106">
    <property type="entry name" value="WHD_TBPIP"/>
    <property type="match status" value="1"/>
</dbReference>
<keyword evidence="6" id="KW-0175">Coiled coil</keyword>
<dbReference type="InterPro" id="IPR036390">
    <property type="entry name" value="WH_DNA-bd_sf"/>
</dbReference>
<keyword evidence="9" id="KW-1185">Reference proteome</keyword>
<evidence type="ECO:0000313" key="9">
    <source>
        <dbReference type="Proteomes" id="UP000002009"/>
    </source>
</evidence>
<dbReference type="Proteomes" id="UP000002009">
    <property type="component" value="Chromosome 4"/>
</dbReference>
<dbReference type="GO" id="GO:0120230">
    <property type="term" value="F:recombinase activator activity"/>
    <property type="evidence" value="ECO:0007669"/>
    <property type="project" value="TreeGrafter"/>
</dbReference>
<dbReference type="GO" id="GO:0120231">
    <property type="term" value="C:DNA recombinase auxiliary factor complex"/>
    <property type="evidence" value="ECO:0007669"/>
    <property type="project" value="TreeGrafter"/>
</dbReference>
<dbReference type="InterPro" id="IPR010776">
    <property type="entry name" value="Hop2_WH_dom"/>
</dbReference>
<dbReference type="OrthoDB" id="272266at2759"/>
<evidence type="ECO:0000256" key="1">
    <source>
        <dbReference type="ARBA" id="ARBA00004123"/>
    </source>
</evidence>
<feature type="coiled-coil region" evidence="6">
    <location>
        <begin position="74"/>
        <end position="131"/>
    </location>
</feature>
<dbReference type="FunCoup" id="C1E4S8">
    <property type="interactions" value="1042"/>
</dbReference>
<dbReference type="RefSeq" id="XP_002501512.1">
    <property type="nucleotide sequence ID" value="XM_002501466.1"/>
</dbReference>
<comment type="similarity">
    <text evidence="2">Belongs to the HOP2 family.</text>
</comment>
<dbReference type="GO" id="GO:0010774">
    <property type="term" value="P:meiotic strand invasion involved in reciprocal meiotic recombination"/>
    <property type="evidence" value="ECO:0007669"/>
    <property type="project" value="TreeGrafter"/>
</dbReference>
<organism evidence="8 9">
    <name type="scientific">Micromonas commoda (strain RCC299 / NOUM17 / CCMP2709)</name>
    <name type="common">Picoplanktonic green alga</name>
    <dbReference type="NCBI Taxonomy" id="296587"/>
    <lineage>
        <taxon>Eukaryota</taxon>
        <taxon>Viridiplantae</taxon>
        <taxon>Chlorophyta</taxon>
        <taxon>Mamiellophyceae</taxon>
        <taxon>Mamiellales</taxon>
        <taxon>Mamiellaceae</taxon>
        <taxon>Micromonas</taxon>
    </lineage>
</organism>
<dbReference type="GO" id="GO:0000794">
    <property type="term" value="C:condensed nuclear chromosome"/>
    <property type="evidence" value="ECO:0007669"/>
    <property type="project" value="TreeGrafter"/>
</dbReference>
<keyword evidence="3" id="KW-0233">DNA recombination</keyword>
<proteinExistence type="inferred from homology"/>
<evidence type="ECO:0000259" key="7">
    <source>
        <dbReference type="Pfam" id="PF07106"/>
    </source>
</evidence>
<dbReference type="InterPro" id="IPR036388">
    <property type="entry name" value="WH-like_DNA-bd_sf"/>
</dbReference>
<name>C1E4S8_MICCC</name>
<evidence type="ECO:0000256" key="2">
    <source>
        <dbReference type="ARBA" id="ARBA00007922"/>
    </source>
</evidence>
<dbReference type="OMA" id="QKYHREW"/>
<dbReference type="GO" id="GO:0000709">
    <property type="term" value="P:meiotic joint molecule formation"/>
    <property type="evidence" value="ECO:0007669"/>
    <property type="project" value="TreeGrafter"/>
</dbReference>
<dbReference type="PANTHER" id="PTHR15938:SF0">
    <property type="entry name" value="HOMOLOGOUS-PAIRING PROTEIN 2 HOMOLOG"/>
    <property type="match status" value="1"/>
</dbReference>
<dbReference type="AlphaFoldDB" id="C1E4S8"/>
<keyword evidence="4" id="KW-0539">Nucleus</keyword>
<evidence type="ECO:0000256" key="6">
    <source>
        <dbReference type="SAM" id="Coils"/>
    </source>
</evidence>
<evidence type="ECO:0000313" key="8">
    <source>
        <dbReference type="EMBL" id="ACO62770.1"/>
    </source>
</evidence>
<dbReference type="eggNOG" id="KOG4603">
    <property type="taxonomic scope" value="Eukaryota"/>
</dbReference>
<gene>
    <name evidence="8" type="primary">Hop2</name>
    <name evidence="8" type="ORF">MICPUN_108157</name>
</gene>
<dbReference type="GeneID" id="8243201"/>
<dbReference type="GO" id="GO:0003690">
    <property type="term" value="F:double-stranded DNA binding"/>
    <property type="evidence" value="ECO:0007669"/>
    <property type="project" value="TreeGrafter"/>
</dbReference>
<evidence type="ECO:0000256" key="5">
    <source>
        <dbReference type="ARBA" id="ARBA00023254"/>
    </source>
</evidence>
<sequence>MSNLVLEYINAQNRPFNAQNIADALGRHGIKKGMAQKHLDSLTEKGEISVEVGGKSQVWYKVQDPDGVLPDDVLKEMEADKKIKAARLAELNGEVAKRKARMMQMAKQLTTKQMNIKIEQLTSENAKMEEKLVPMRASKGTSVSASEMKKMEDEFVKHVELWGTRRRNFNDALGTIMDSTGQTKKKLGDELGFEWDDAKATEKLDTYKKTVDTIKRKRAIEARQKKFKRMVA</sequence>
<dbReference type="GO" id="GO:0007129">
    <property type="term" value="P:homologous chromosome pairing at meiosis"/>
    <property type="evidence" value="ECO:0007669"/>
    <property type="project" value="TreeGrafter"/>
</dbReference>
<evidence type="ECO:0000256" key="4">
    <source>
        <dbReference type="ARBA" id="ARBA00023242"/>
    </source>
</evidence>
<evidence type="ECO:0000256" key="3">
    <source>
        <dbReference type="ARBA" id="ARBA00023172"/>
    </source>
</evidence>
<protein>
    <submittedName>
        <fullName evidence="8">Hop2-mnd1 complex facilitates loading of Rad51 &amp; DMC1</fullName>
    </submittedName>
</protein>
<dbReference type="STRING" id="296587.C1E4S8"/>
<dbReference type="PANTHER" id="PTHR15938">
    <property type="entry name" value="TBP-1 INTERACTING PROTEIN"/>
    <property type="match status" value="1"/>
</dbReference>
<dbReference type="Gene3D" id="1.10.10.10">
    <property type="entry name" value="Winged helix-like DNA-binding domain superfamily/Winged helix DNA-binding domain"/>
    <property type="match status" value="1"/>
</dbReference>
<comment type="subcellular location">
    <subcellularLocation>
        <location evidence="1">Nucleus</location>
    </subcellularLocation>
</comment>
<feature type="domain" description="Homologous-pairing protein 2 winged helix" evidence="7">
    <location>
        <begin position="3"/>
        <end position="59"/>
    </location>
</feature>
<keyword evidence="5" id="KW-0469">Meiosis</keyword>
<dbReference type="InParanoid" id="C1E4S8"/>
<dbReference type="SUPFAM" id="SSF46785">
    <property type="entry name" value="Winged helix' DNA-binding domain"/>
    <property type="match status" value="1"/>
</dbReference>
<accession>C1E4S8</accession>
<reference evidence="8 9" key="1">
    <citation type="journal article" date="2009" name="Science">
        <title>Green evolution and dynamic adaptations revealed by genomes of the marine picoeukaryotes Micromonas.</title>
        <authorList>
            <person name="Worden A.Z."/>
            <person name="Lee J.H."/>
            <person name="Mock T."/>
            <person name="Rouze P."/>
            <person name="Simmons M.P."/>
            <person name="Aerts A.L."/>
            <person name="Allen A.E."/>
            <person name="Cuvelier M.L."/>
            <person name="Derelle E."/>
            <person name="Everett M.V."/>
            <person name="Foulon E."/>
            <person name="Grimwood J."/>
            <person name="Gundlach H."/>
            <person name="Henrissat B."/>
            <person name="Napoli C."/>
            <person name="McDonald S.M."/>
            <person name="Parker M.S."/>
            <person name="Rombauts S."/>
            <person name="Salamov A."/>
            <person name="Von Dassow P."/>
            <person name="Badger J.H."/>
            <person name="Coutinho P.M."/>
            <person name="Demir E."/>
            <person name="Dubchak I."/>
            <person name="Gentemann C."/>
            <person name="Eikrem W."/>
            <person name="Gready J.E."/>
            <person name="John U."/>
            <person name="Lanier W."/>
            <person name="Lindquist E.A."/>
            <person name="Lucas S."/>
            <person name="Mayer K.F."/>
            <person name="Moreau H."/>
            <person name="Not F."/>
            <person name="Otillar R."/>
            <person name="Panaud O."/>
            <person name="Pangilinan J."/>
            <person name="Paulsen I."/>
            <person name="Piegu B."/>
            <person name="Poliakov A."/>
            <person name="Robbens S."/>
            <person name="Schmutz J."/>
            <person name="Toulza E."/>
            <person name="Wyss T."/>
            <person name="Zelensky A."/>
            <person name="Zhou K."/>
            <person name="Armbrust E.V."/>
            <person name="Bhattacharya D."/>
            <person name="Goodenough U.W."/>
            <person name="Van de Peer Y."/>
            <person name="Grigoriev I.V."/>
        </authorList>
    </citation>
    <scope>NUCLEOTIDE SEQUENCE [LARGE SCALE GENOMIC DNA]</scope>
    <source>
        <strain evidence="9">RCC299 / NOUM17</strain>
    </source>
</reference>